<evidence type="ECO:0000313" key="2">
    <source>
        <dbReference type="EMBL" id="SFM22340.1"/>
    </source>
</evidence>
<protein>
    <submittedName>
        <fullName evidence="2">Uncharacterized protein</fullName>
    </submittedName>
</protein>
<keyword evidence="1" id="KW-0472">Membrane</keyword>
<feature type="transmembrane region" description="Helical" evidence="1">
    <location>
        <begin position="21"/>
        <end position="43"/>
    </location>
</feature>
<name>A0A1I4P470_9PROT</name>
<keyword evidence="1" id="KW-0812">Transmembrane</keyword>
<evidence type="ECO:0000313" key="3">
    <source>
        <dbReference type="Proteomes" id="UP000183287"/>
    </source>
</evidence>
<evidence type="ECO:0000256" key="1">
    <source>
        <dbReference type="SAM" id="Phobius"/>
    </source>
</evidence>
<keyword evidence="3" id="KW-1185">Reference proteome</keyword>
<keyword evidence="1" id="KW-1133">Transmembrane helix</keyword>
<gene>
    <name evidence="2" type="ORF">SAMN05421863_10184</name>
</gene>
<reference evidence="3" key="1">
    <citation type="submission" date="2016-10" db="EMBL/GenBank/DDBJ databases">
        <authorList>
            <person name="Varghese N."/>
            <person name="Submissions S."/>
        </authorList>
    </citation>
    <scope>NUCLEOTIDE SEQUENCE [LARGE SCALE GENOMIC DNA]</scope>
    <source>
        <strain evidence="3">Nm44</strain>
    </source>
</reference>
<dbReference type="AlphaFoldDB" id="A0A1I4P470"/>
<dbReference type="Proteomes" id="UP000183287">
    <property type="component" value="Unassembled WGS sequence"/>
</dbReference>
<sequence>MTKLIHQSPFNELRISKSIFSIHYDTLCKGILIVISILPFFLWSPTVIQLTYASLYPISCCTVRAHRANCENNLLINASASDEYDKG</sequence>
<proteinExistence type="predicted"/>
<accession>A0A1I4P470</accession>
<dbReference type="EMBL" id="FOUB01000018">
    <property type="protein sequence ID" value="SFM22340.1"/>
    <property type="molecule type" value="Genomic_DNA"/>
</dbReference>
<organism evidence="2 3">
    <name type="scientific">Nitrosomonas communis</name>
    <dbReference type="NCBI Taxonomy" id="44574"/>
    <lineage>
        <taxon>Bacteria</taxon>
        <taxon>Pseudomonadati</taxon>
        <taxon>Pseudomonadota</taxon>
        <taxon>Betaproteobacteria</taxon>
        <taxon>Nitrosomonadales</taxon>
        <taxon>Nitrosomonadaceae</taxon>
        <taxon>Nitrosomonas</taxon>
    </lineage>
</organism>